<dbReference type="PANTHER" id="PTHR34477">
    <property type="entry name" value="UPF0213 PROTEIN YHBQ"/>
    <property type="match status" value="1"/>
</dbReference>
<dbReference type="InterPro" id="IPR050190">
    <property type="entry name" value="UPF0213_domain"/>
</dbReference>
<dbReference type="PANTHER" id="PTHR34477:SF1">
    <property type="entry name" value="UPF0213 PROTEIN YHBQ"/>
    <property type="match status" value="1"/>
</dbReference>
<evidence type="ECO:0000313" key="4">
    <source>
        <dbReference type="Proteomes" id="UP000051655"/>
    </source>
</evidence>
<organism evidence="3 4">
    <name type="scientific">Weissella kandleri</name>
    <dbReference type="NCBI Taxonomy" id="1616"/>
    <lineage>
        <taxon>Bacteria</taxon>
        <taxon>Bacillati</taxon>
        <taxon>Bacillota</taxon>
        <taxon>Bacilli</taxon>
        <taxon>Lactobacillales</taxon>
        <taxon>Lactobacillaceae</taxon>
        <taxon>Weissella</taxon>
    </lineage>
</organism>
<evidence type="ECO:0000256" key="1">
    <source>
        <dbReference type="ARBA" id="ARBA00007435"/>
    </source>
</evidence>
<evidence type="ECO:0000259" key="2">
    <source>
        <dbReference type="PROSITE" id="PS50164"/>
    </source>
</evidence>
<dbReference type="Pfam" id="PF01541">
    <property type="entry name" value="GIY-YIG"/>
    <property type="match status" value="1"/>
</dbReference>
<reference evidence="3 4" key="1">
    <citation type="journal article" date="2015" name="Genome Announc.">
        <title>Expanding the biotechnology potential of lactobacilli through comparative genomics of 213 strains and associated genera.</title>
        <authorList>
            <person name="Sun Z."/>
            <person name="Harris H.M."/>
            <person name="McCann A."/>
            <person name="Guo C."/>
            <person name="Argimon S."/>
            <person name="Zhang W."/>
            <person name="Yang X."/>
            <person name="Jeffery I.B."/>
            <person name="Cooney J.C."/>
            <person name="Kagawa T.F."/>
            <person name="Liu W."/>
            <person name="Song Y."/>
            <person name="Salvetti E."/>
            <person name="Wrobel A."/>
            <person name="Rasinkangas P."/>
            <person name="Parkhill J."/>
            <person name="Rea M.C."/>
            <person name="O'Sullivan O."/>
            <person name="Ritari J."/>
            <person name="Douillard F.P."/>
            <person name="Paul Ross R."/>
            <person name="Yang R."/>
            <person name="Briner A.E."/>
            <person name="Felis G.E."/>
            <person name="de Vos W.M."/>
            <person name="Barrangou R."/>
            <person name="Klaenhammer T.R."/>
            <person name="Caufield P.W."/>
            <person name="Cui Y."/>
            <person name="Zhang H."/>
            <person name="O'Toole P.W."/>
        </authorList>
    </citation>
    <scope>NUCLEOTIDE SEQUENCE [LARGE SCALE GENOMIC DNA]</scope>
    <source>
        <strain evidence="3 4">DSM 20593</strain>
    </source>
</reference>
<dbReference type="EMBL" id="JQBP01000003">
    <property type="protein sequence ID" value="KRN75128.1"/>
    <property type="molecule type" value="Genomic_DNA"/>
</dbReference>
<dbReference type="RefSeq" id="WP_201781079.1">
    <property type="nucleotide sequence ID" value="NZ_JQBP01000003.1"/>
</dbReference>
<name>A0A0R2JCR3_9LACO</name>
<comment type="similarity">
    <text evidence="1">Belongs to the UPF0213 family.</text>
</comment>
<dbReference type="STRING" id="1616.IV73_GL000889"/>
<sequence length="96" mass="11175">MDKQYYMYVLLTADNTFYCGFTDDVTRRFAMHVAKKGAKYTRVAKRHPLTLLYQEAFADKSTALKAEAAFKKLTRAKKEKYLREHGIQDFTPAKNV</sequence>
<dbReference type="InterPro" id="IPR000305">
    <property type="entry name" value="GIY-YIG_endonuc"/>
</dbReference>
<protein>
    <recommendedName>
        <fullName evidence="2">GIY-YIG domain-containing protein</fullName>
    </recommendedName>
</protein>
<comment type="caution">
    <text evidence="3">The sequence shown here is derived from an EMBL/GenBank/DDBJ whole genome shotgun (WGS) entry which is preliminary data.</text>
</comment>
<dbReference type="InterPro" id="IPR035901">
    <property type="entry name" value="GIY-YIG_endonuc_sf"/>
</dbReference>
<feature type="domain" description="GIY-YIG" evidence="2">
    <location>
        <begin position="3"/>
        <end position="80"/>
    </location>
</feature>
<dbReference type="PROSITE" id="PS50164">
    <property type="entry name" value="GIY_YIG"/>
    <property type="match status" value="1"/>
</dbReference>
<evidence type="ECO:0000313" key="3">
    <source>
        <dbReference type="EMBL" id="KRN75128.1"/>
    </source>
</evidence>
<dbReference type="AlphaFoldDB" id="A0A0R2JCR3"/>
<dbReference type="Gene3D" id="3.40.1440.10">
    <property type="entry name" value="GIY-YIG endonuclease"/>
    <property type="match status" value="1"/>
</dbReference>
<dbReference type="Proteomes" id="UP000051655">
    <property type="component" value="Unassembled WGS sequence"/>
</dbReference>
<dbReference type="SUPFAM" id="SSF82771">
    <property type="entry name" value="GIY-YIG endonuclease"/>
    <property type="match status" value="1"/>
</dbReference>
<proteinExistence type="inferred from homology"/>
<dbReference type="PATRIC" id="fig|1616.3.peg.910"/>
<gene>
    <name evidence="3" type="ORF">IV73_GL000889</name>
</gene>
<keyword evidence="4" id="KW-1185">Reference proteome</keyword>
<dbReference type="CDD" id="cd10456">
    <property type="entry name" value="GIY-YIG_UPF0213"/>
    <property type="match status" value="1"/>
</dbReference>
<accession>A0A0R2JCR3</accession>